<sequence length="334" mass="37968">MSIKRKAEEETSISICIPSSVISSKNAYNLEQITNIIYQIAKAATIYKISEIIVFKAPKEEEEEEDDNKSKEKSKKIVFEEDDDTNNKSSMNNNTQKEQEEDNSTLLAASLLQFFITPPYLVKSMFSPHLNKKFSNILPKFKYAFKLPKITTIDMDKNYKEGMIIPRETPLIKKKNKKVKADHKITVSKYVNIGESEAIKLDIKREIPIYSRVTVDLKNKTIVSAKKAYGNSGHKNAFGYHVRMIDDGDFNKVFIQSSIPDGYSNTIYVNCNDYFGNNKIDLPEINEIKGNILVVLGNLKDYQPDVHQLFDNKLTIPSGCKVEDAVMIALTKLA</sequence>
<dbReference type="KEGG" id="ctp:CTRG_00168"/>
<dbReference type="SUPFAM" id="SSF75217">
    <property type="entry name" value="alpha/beta knot"/>
    <property type="match status" value="1"/>
</dbReference>
<dbReference type="HOGENOM" id="CLU_061859_0_0_1"/>
<organism evidence="3 4">
    <name type="scientific">Candida tropicalis (strain ATCC MYA-3404 / T1)</name>
    <name type="common">Yeast</name>
    <dbReference type="NCBI Taxonomy" id="294747"/>
    <lineage>
        <taxon>Eukaryota</taxon>
        <taxon>Fungi</taxon>
        <taxon>Dikarya</taxon>
        <taxon>Ascomycota</taxon>
        <taxon>Saccharomycotina</taxon>
        <taxon>Pichiomycetes</taxon>
        <taxon>Debaryomycetaceae</taxon>
        <taxon>Candida/Lodderomyces clade</taxon>
        <taxon>Candida</taxon>
    </lineage>
</organism>
<dbReference type="CDD" id="cd18086">
    <property type="entry name" value="HsC9orf114-like"/>
    <property type="match status" value="1"/>
</dbReference>
<feature type="region of interest" description="Disordered" evidence="2">
    <location>
        <begin position="60"/>
        <end position="102"/>
    </location>
</feature>
<comment type="similarity">
    <text evidence="1">Belongs to the class IV-like SAM-binding methyltransferase superfamily.</text>
</comment>
<evidence type="ECO:0000256" key="1">
    <source>
        <dbReference type="ARBA" id="ARBA00009841"/>
    </source>
</evidence>
<dbReference type="PANTHER" id="PTHR12150">
    <property type="entry name" value="CLASS IV SAM-BINDING METHYLTRANSFERASE-RELATED"/>
    <property type="match status" value="1"/>
</dbReference>
<dbReference type="STRING" id="294747.C5M279"/>
<dbReference type="RefSeq" id="XP_002545387.1">
    <property type="nucleotide sequence ID" value="XM_002545341.1"/>
</dbReference>
<dbReference type="PANTHER" id="PTHR12150:SF13">
    <property type="entry name" value="METHYLTRANSFERASE C9ORF114-RELATED"/>
    <property type="match status" value="1"/>
</dbReference>
<proteinExistence type="inferred from homology"/>
<dbReference type="InterPro" id="IPR003750">
    <property type="entry name" value="Put_MeTrfase-C9orf114-like"/>
</dbReference>
<evidence type="ECO:0000313" key="4">
    <source>
        <dbReference type="Proteomes" id="UP000002037"/>
    </source>
</evidence>
<name>C5M279_CANTT</name>
<evidence type="ECO:0000256" key="2">
    <source>
        <dbReference type="SAM" id="MobiDB-lite"/>
    </source>
</evidence>
<gene>
    <name evidence="3" type="ORF">CTRG_00168</name>
</gene>
<feature type="compositionally biased region" description="Basic and acidic residues" evidence="2">
    <location>
        <begin position="68"/>
        <end position="79"/>
    </location>
</feature>
<keyword evidence="4" id="KW-1185">Reference proteome</keyword>
<dbReference type="EMBL" id="GG692395">
    <property type="protein sequence ID" value="EER35429.1"/>
    <property type="molecule type" value="Genomic_DNA"/>
</dbReference>
<protein>
    <submittedName>
        <fullName evidence="3">Uncharacterized protein</fullName>
    </submittedName>
</protein>
<dbReference type="OrthoDB" id="361029at2759"/>
<evidence type="ECO:0000313" key="3">
    <source>
        <dbReference type="EMBL" id="EER35429.1"/>
    </source>
</evidence>
<accession>C5M279</accession>
<dbReference type="InterPro" id="IPR029028">
    <property type="entry name" value="Alpha/beta_knot_MTases"/>
</dbReference>
<reference evidence="3 4" key="1">
    <citation type="journal article" date="2009" name="Nature">
        <title>Evolution of pathogenicity and sexual reproduction in eight Candida genomes.</title>
        <authorList>
            <person name="Butler G."/>
            <person name="Rasmussen M.D."/>
            <person name="Lin M.F."/>
            <person name="Santos M.A."/>
            <person name="Sakthikumar S."/>
            <person name="Munro C.A."/>
            <person name="Rheinbay E."/>
            <person name="Grabherr M."/>
            <person name="Forche A."/>
            <person name="Reedy J.L."/>
            <person name="Agrafioti I."/>
            <person name="Arnaud M.B."/>
            <person name="Bates S."/>
            <person name="Brown A.J."/>
            <person name="Brunke S."/>
            <person name="Costanzo M.C."/>
            <person name="Fitzpatrick D.A."/>
            <person name="de Groot P.W."/>
            <person name="Harris D."/>
            <person name="Hoyer L.L."/>
            <person name="Hube B."/>
            <person name="Klis F.M."/>
            <person name="Kodira C."/>
            <person name="Lennard N."/>
            <person name="Logue M.E."/>
            <person name="Martin R."/>
            <person name="Neiman A.M."/>
            <person name="Nikolaou E."/>
            <person name="Quail M.A."/>
            <person name="Quinn J."/>
            <person name="Santos M.C."/>
            <person name="Schmitzberger F.F."/>
            <person name="Sherlock G."/>
            <person name="Shah P."/>
            <person name="Silverstein K.A."/>
            <person name="Skrzypek M.S."/>
            <person name="Soll D."/>
            <person name="Staggs R."/>
            <person name="Stansfield I."/>
            <person name="Stumpf M.P."/>
            <person name="Sudbery P.E."/>
            <person name="Srikantha T."/>
            <person name="Zeng Q."/>
            <person name="Berman J."/>
            <person name="Berriman M."/>
            <person name="Heitman J."/>
            <person name="Gow N.A."/>
            <person name="Lorenz M.C."/>
            <person name="Birren B.W."/>
            <person name="Kellis M."/>
            <person name="Cuomo C.A."/>
        </authorList>
    </citation>
    <scope>NUCLEOTIDE SEQUENCE [LARGE SCALE GENOMIC DNA]</scope>
    <source>
        <strain evidence="4">ATCC MYA-3404 / T1</strain>
    </source>
</reference>
<dbReference type="Proteomes" id="UP000002037">
    <property type="component" value="Unassembled WGS sequence"/>
</dbReference>
<dbReference type="eggNOG" id="KOG3925">
    <property type="taxonomic scope" value="Eukaryota"/>
</dbReference>
<dbReference type="GeneID" id="8302140"/>
<dbReference type="VEuPathDB" id="FungiDB:CTRG_00168"/>
<dbReference type="AlphaFoldDB" id="C5M279"/>
<dbReference type="InterPro" id="IPR029026">
    <property type="entry name" value="tRNA_m1G_MTases_N"/>
</dbReference>
<dbReference type="Pfam" id="PF02598">
    <property type="entry name" value="Methyltrn_RNA_3"/>
    <property type="match status" value="1"/>
</dbReference>
<feature type="compositionally biased region" description="Polar residues" evidence="2">
    <location>
        <begin position="87"/>
        <end position="96"/>
    </location>
</feature>
<dbReference type="Gene3D" id="3.40.1280.10">
    <property type="match status" value="1"/>
</dbReference>